<evidence type="ECO:0000256" key="10">
    <source>
        <dbReference type="ARBA" id="ARBA00023237"/>
    </source>
</evidence>
<dbReference type="Gene3D" id="2.40.170.20">
    <property type="entry name" value="TonB-dependent receptor, beta-barrel domain"/>
    <property type="match status" value="1"/>
</dbReference>
<dbReference type="PROSITE" id="PS52016">
    <property type="entry name" value="TONB_DEPENDENT_REC_3"/>
    <property type="match status" value="1"/>
</dbReference>
<sequence>MTMKKASIWIASASGLTLALATMAQAQETGAAESTGVDEIIVTAQKRAERLIDVPLSITAASGEQLSKLGVSNTEDLEKVAPGFTFQRSSFGTPVFQIRGIGFYDTSVGASPTVSLYVDQVPLPYSSMARGAAFDLERVEVLKGPQGTLFGQNSTGGAINYIAAKPTTDVSAGFTLDYGRFNETNVQAHVSGPITNTLTARVAGRYEYRDGWQVGYEPNDSRLGKAPGDRLGKRRFYTGRFLLNWTPSDRLDVEFNANGWRDGSETQAAQYRGFNPVQPLNPFNANVYAAFARLDIMPQEPRLAGWDAGRDYGRDDHFYQFALRGNYAISDTVTLTAISALSRYREISLVDIDGVAFPDYTNTRRARIESFSQELRLAGDSGRVRWMVGGNYARDLTFERQNNLLGSTNAGLGPLRYNAVELRNDQRIRTWAAFASLDYALTDQLTVQASARYTTQDRSYEGCLADPDTDGRFAFAFATAFGIPARPGGCVTQAAPPPAPPTLPPSIVSDLDQDNLSWRAGLNWKPGPDTLIYANVTKGYKAGGYSLLPAVFASQLDPVTQESVLAYEAGFKTAAADNRVQISGAVFYYDYRDKQVLGSANIVPFGNLPKLINVPESRVVGAEANLTLEPVDGLRFSGGVTYVDSKVKIDPPNAVDAYGNATTYVGSPFPNTPRWQGVADAEYRFRAGDSHFLSFGASVRARSRADAVFNGSLLPPPADTPLKIPGYALLDLRAGVESADGTWRFTLWGRNVTNRYYILNNAHLVDTGAVLTGMPATYGMTLGFRY</sequence>
<dbReference type="InterPro" id="IPR012910">
    <property type="entry name" value="Plug_dom"/>
</dbReference>
<comment type="caution">
    <text evidence="16">The sequence shown here is derived from an EMBL/GenBank/DDBJ whole genome shotgun (WGS) entry which is preliminary data.</text>
</comment>
<dbReference type="AlphaFoldDB" id="A0A2W5L5C2"/>
<dbReference type="PANTHER" id="PTHR32552:SF81">
    <property type="entry name" value="TONB-DEPENDENT OUTER MEMBRANE RECEPTOR"/>
    <property type="match status" value="1"/>
</dbReference>
<evidence type="ECO:0000256" key="12">
    <source>
        <dbReference type="RuleBase" id="RU003357"/>
    </source>
</evidence>
<evidence type="ECO:0000259" key="15">
    <source>
        <dbReference type="Pfam" id="PF07715"/>
    </source>
</evidence>
<keyword evidence="7" id="KW-0406">Ion transport</keyword>
<dbReference type="PANTHER" id="PTHR32552">
    <property type="entry name" value="FERRICHROME IRON RECEPTOR-RELATED"/>
    <property type="match status" value="1"/>
</dbReference>
<keyword evidence="4" id="KW-0410">Iron transport</keyword>
<dbReference type="SUPFAM" id="SSF56935">
    <property type="entry name" value="Porins"/>
    <property type="match status" value="1"/>
</dbReference>
<dbReference type="Pfam" id="PF00593">
    <property type="entry name" value="TonB_dep_Rec_b-barrel"/>
    <property type="match status" value="1"/>
</dbReference>
<evidence type="ECO:0000256" key="13">
    <source>
        <dbReference type="SAM" id="SignalP"/>
    </source>
</evidence>
<reference evidence="16 17" key="1">
    <citation type="submission" date="2017-08" db="EMBL/GenBank/DDBJ databases">
        <title>Infants hospitalized years apart are colonized by the same room-sourced microbial strains.</title>
        <authorList>
            <person name="Brooks B."/>
            <person name="Olm M.R."/>
            <person name="Firek B.A."/>
            <person name="Baker R."/>
            <person name="Thomas B.C."/>
            <person name="Morowitz M.J."/>
            <person name="Banfield J.F."/>
        </authorList>
    </citation>
    <scope>NUCLEOTIDE SEQUENCE [LARGE SCALE GENOMIC DNA]</scope>
    <source>
        <strain evidence="16">S2_005_003_R2_47</strain>
    </source>
</reference>
<comment type="subcellular location">
    <subcellularLocation>
        <location evidence="1 11">Cell outer membrane</location>
        <topology evidence="1 11">Multi-pass membrane protein</topology>
    </subcellularLocation>
</comment>
<keyword evidence="3 11" id="KW-1134">Transmembrane beta strand</keyword>
<dbReference type="CDD" id="cd01347">
    <property type="entry name" value="ligand_gated_channel"/>
    <property type="match status" value="1"/>
</dbReference>
<dbReference type="InterPro" id="IPR000531">
    <property type="entry name" value="Beta-barrel_TonB"/>
</dbReference>
<evidence type="ECO:0000313" key="17">
    <source>
        <dbReference type="Proteomes" id="UP000248597"/>
    </source>
</evidence>
<name>A0A2W5L5C2_SPHMC</name>
<evidence type="ECO:0000259" key="14">
    <source>
        <dbReference type="Pfam" id="PF00593"/>
    </source>
</evidence>
<keyword evidence="9 11" id="KW-0472">Membrane</keyword>
<evidence type="ECO:0000256" key="9">
    <source>
        <dbReference type="ARBA" id="ARBA00023136"/>
    </source>
</evidence>
<evidence type="ECO:0000256" key="2">
    <source>
        <dbReference type="ARBA" id="ARBA00022448"/>
    </source>
</evidence>
<dbReference type="EMBL" id="QFPJ01000001">
    <property type="protein sequence ID" value="PZQ24611.1"/>
    <property type="molecule type" value="Genomic_DNA"/>
</dbReference>
<evidence type="ECO:0000256" key="7">
    <source>
        <dbReference type="ARBA" id="ARBA00023065"/>
    </source>
</evidence>
<keyword evidence="10 11" id="KW-0998">Cell outer membrane</keyword>
<protein>
    <submittedName>
        <fullName evidence="16">TonB-dependent receptor</fullName>
    </submittedName>
</protein>
<keyword evidence="8 12" id="KW-0798">TonB box</keyword>
<keyword evidence="16" id="KW-0675">Receptor</keyword>
<dbReference type="Pfam" id="PF07715">
    <property type="entry name" value="Plug"/>
    <property type="match status" value="1"/>
</dbReference>
<evidence type="ECO:0000256" key="3">
    <source>
        <dbReference type="ARBA" id="ARBA00022452"/>
    </source>
</evidence>
<accession>A0A2W5L5C2</accession>
<evidence type="ECO:0000256" key="1">
    <source>
        <dbReference type="ARBA" id="ARBA00004571"/>
    </source>
</evidence>
<dbReference type="GO" id="GO:0006826">
    <property type="term" value="P:iron ion transport"/>
    <property type="evidence" value="ECO:0007669"/>
    <property type="project" value="UniProtKB-KW"/>
</dbReference>
<evidence type="ECO:0000256" key="5">
    <source>
        <dbReference type="ARBA" id="ARBA00022692"/>
    </source>
</evidence>
<feature type="signal peptide" evidence="13">
    <location>
        <begin position="1"/>
        <end position="26"/>
    </location>
</feature>
<evidence type="ECO:0000313" key="16">
    <source>
        <dbReference type="EMBL" id="PZQ24611.1"/>
    </source>
</evidence>
<evidence type="ECO:0000256" key="4">
    <source>
        <dbReference type="ARBA" id="ARBA00022496"/>
    </source>
</evidence>
<feature type="domain" description="TonB-dependent receptor-like beta-barrel" evidence="14">
    <location>
        <begin position="306"/>
        <end position="752"/>
    </location>
</feature>
<feature type="domain" description="TonB-dependent receptor plug" evidence="15">
    <location>
        <begin position="51"/>
        <end position="158"/>
    </location>
</feature>
<evidence type="ECO:0000256" key="11">
    <source>
        <dbReference type="PROSITE-ProRule" id="PRU01360"/>
    </source>
</evidence>
<evidence type="ECO:0000256" key="6">
    <source>
        <dbReference type="ARBA" id="ARBA00023004"/>
    </source>
</evidence>
<proteinExistence type="inferred from homology"/>
<dbReference type="InterPro" id="IPR036942">
    <property type="entry name" value="Beta-barrel_TonB_sf"/>
</dbReference>
<feature type="chain" id="PRO_5016149421" evidence="13">
    <location>
        <begin position="27"/>
        <end position="786"/>
    </location>
</feature>
<dbReference type="GO" id="GO:0009279">
    <property type="term" value="C:cell outer membrane"/>
    <property type="evidence" value="ECO:0007669"/>
    <property type="project" value="UniProtKB-SubCell"/>
</dbReference>
<comment type="similarity">
    <text evidence="11 12">Belongs to the TonB-dependent receptor family.</text>
</comment>
<keyword evidence="6" id="KW-0408">Iron</keyword>
<keyword evidence="13" id="KW-0732">Signal</keyword>
<dbReference type="Proteomes" id="UP000248597">
    <property type="component" value="Unassembled WGS sequence"/>
</dbReference>
<keyword evidence="2 11" id="KW-0813">Transport</keyword>
<keyword evidence="5 11" id="KW-0812">Transmembrane</keyword>
<organism evidence="16 17">
    <name type="scientific">Sphingopyxis macrogoltabida</name>
    <name type="common">Sphingomonas macrogoltabidus</name>
    <dbReference type="NCBI Taxonomy" id="33050"/>
    <lineage>
        <taxon>Bacteria</taxon>
        <taxon>Pseudomonadati</taxon>
        <taxon>Pseudomonadota</taxon>
        <taxon>Alphaproteobacteria</taxon>
        <taxon>Sphingomonadales</taxon>
        <taxon>Sphingomonadaceae</taxon>
        <taxon>Sphingopyxis</taxon>
    </lineage>
</organism>
<dbReference type="InterPro" id="IPR039426">
    <property type="entry name" value="TonB-dep_rcpt-like"/>
</dbReference>
<gene>
    <name evidence="16" type="ORF">DI569_00030</name>
</gene>
<evidence type="ECO:0000256" key="8">
    <source>
        <dbReference type="ARBA" id="ARBA00023077"/>
    </source>
</evidence>